<evidence type="ECO:0000313" key="2">
    <source>
        <dbReference type="Proteomes" id="UP000746471"/>
    </source>
</evidence>
<dbReference type="Proteomes" id="UP000746471">
    <property type="component" value="Unassembled WGS sequence"/>
</dbReference>
<dbReference type="Gene3D" id="1.20.140.160">
    <property type="match status" value="1"/>
</dbReference>
<comment type="caution">
    <text evidence="1">The sequence shown here is derived from an EMBL/GenBank/DDBJ whole genome shotgun (WGS) entry which is preliminary data.</text>
</comment>
<keyword evidence="2" id="KW-1185">Reference proteome</keyword>
<dbReference type="RefSeq" id="WP_213238321.1">
    <property type="nucleotide sequence ID" value="NZ_JAHBCL010000041.1"/>
</dbReference>
<evidence type="ECO:0000313" key="1">
    <source>
        <dbReference type="EMBL" id="MBS7528464.1"/>
    </source>
</evidence>
<reference evidence="1 2" key="1">
    <citation type="submission" date="2021-05" db="EMBL/GenBank/DDBJ databases">
        <title>Fusibacter ferrireducens sp. nov., an anaerobic, sulfur- and Fe-reducing bacterium isolated from the mangrove sediment.</title>
        <authorList>
            <person name="Qiu D."/>
        </authorList>
    </citation>
    <scope>NUCLEOTIDE SEQUENCE [LARGE SCALE GENOMIC DNA]</scope>
    <source>
        <strain evidence="1 2">DSM 12116</strain>
    </source>
</reference>
<protein>
    <submittedName>
        <fullName evidence="1">Sigma-70 family RNA polymerase sigma factor</fullName>
    </submittedName>
</protein>
<proteinExistence type="predicted"/>
<name>A0ABS5PTG2_9FIRM</name>
<dbReference type="SUPFAM" id="SSF88659">
    <property type="entry name" value="Sigma3 and sigma4 domains of RNA polymerase sigma factors"/>
    <property type="match status" value="1"/>
</dbReference>
<organism evidence="1 2">
    <name type="scientific">Fusibacter paucivorans</name>
    <dbReference type="NCBI Taxonomy" id="76009"/>
    <lineage>
        <taxon>Bacteria</taxon>
        <taxon>Bacillati</taxon>
        <taxon>Bacillota</taxon>
        <taxon>Clostridia</taxon>
        <taxon>Eubacteriales</taxon>
        <taxon>Eubacteriales Family XII. Incertae Sedis</taxon>
        <taxon>Fusibacter</taxon>
    </lineage>
</organism>
<gene>
    <name evidence="1" type="ORF">KHM83_17390</name>
</gene>
<accession>A0ABS5PTG2</accession>
<dbReference type="EMBL" id="JAHBCL010000041">
    <property type="protein sequence ID" value="MBS7528464.1"/>
    <property type="molecule type" value="Genomic_DNA"/>
</dbReference>
<dbReference type="InterPro" id="IPR013324">
    <property type="entry name" value="RNA_pol_sigma_r3/r4-like"/>
</dbReference>
<sequence>MNEKEEREKALERYFIPVDGKYYETTREVYEVYYQMDRRERYLEERDLKKGIINFGDIDNDDYSAEEIISDKDTDIEEEVINKILIKTVLEAIMTLDEEEKWLIQELFFYGKSEVVLSQETGVARTTLQSKKYKAFEKIKKIMKI</sequence>